<dbReference type="PANTHER" id="PTHR44267:SF1">
    <property type="entry name" value="WD REPEAT-CONTAINING PROTEIN 43"/>
    <property type="match status" value="1"/>
</dbReference>
<dbReference type="InterPro" id="IPR052414">
    <property type="entry name" value="U3_snoRNA-assoc_WDR"/>
</dbReference>
<keyword evidence="7" id="KW-1185">Reference proteome</keyword>
<dbReference type="InterPro" id="IPR007148">
    <property type="entry name" value="SSU_processome_Utp12"/>
</dbReference>
<feature type="region of interest" description="Disordered" evidence="4">
    <location>
        <begin position="310"/>
        <end position="394"/>
    </location>
</feature>
<dbReference type="EMBL" id="JARVKF010000422">
    <property type="protein sequence ID" value="KAK9414759.1"/>
    <property type="molecule type" value="Genomic_DNA"/>
</dbReference>
<comment type="caution">
    <text evidence="6">The sequence shown here is derived from an EMBL/GenBank/DDBJ whole genome shotgun (WGS) entry which is preliminary data.</text>
</comment>
<evidence type="ECO:0000256" key="3">
    <source>
        <dbReference type="ARBA" id="ARBA00038335"/>
    </source>
</evidence>
<feature type="compositionally biased region" description="Low complexity" evidence="4">
    <location>
        <begin position="384"/>
        <end position="394"/>
    </location>
</feature>
<feature type="domain" description="Small-subunit processome Utp12" evidence="5">
    <location>
        <begin position="175"/>
        <end position="277"/>
    </location>
</feature>
<evidence type="ECO:0000256" key="1">
    <source>
        <dbReference type="ARBA" id="ARBA00004123"/>
    </source>
</evidence>
<sequence length="394" mass="42071">MATKRKAPAKIAQPAVKQNAKQSLKANINEADTAVSGIDTYKSGPNGVMSDVIEISSDPDSSEYELSDAEQEDSSAPAKGQQPKTLKDAQIAADRNGDLDTDMPLVAASADDVESDQELAAPTFGDLVRANETIDVPAALSATQPSALTARGKSIAPPSSASLGTVLSQALRTDDADLLESCLHTTDLITVRNTIQRLDSSLAASLLTKLASRMHRRPGRAGSLMTWVQWTLVAHGGALATQPGLVKQLSELNRVLEERSRGLSSLLALKGKLDMLEAQMQLRRSMQHGATSDDEEDADGDEGVIYVEGEESDADVDIDDMDMDDDVPGANGLLDDEASEDDDEYSEEDDEDEDVIGAEEPLDENEVNHSDIDSLAEDEDSELEAAPPAKKGRR</sequence>
<feature type="compositionally biased region" description="Acidic residues" evidence="4">
    <location>
        <begin position="334"/>
        <end position="365"/>
    </location>
</feature>
<reference evidence="6 7" key="1">
    <citation type="journal article" date="2024" name="J. Plant Pathol.">
        <title>Sequence and assembly of the genome of Seiridium unicorne, isolate CBS 538.82, causal agent of cypress canker disease.</title>
        <authorList>
            <person name="Scali E."/>
            <person name="Rocca G.D."/>
            <person name="Danti R."/>
            <person name="Garbelotto M."/>
            <person name="Barberini S."/>
            <person name="Baroncelli R."/>
            <person name="Emiliani G."/>
        </authorList>
    </citation>
    <scope>NUCLEOTIDE SEQUENCE [LARGE SCALE GENOMIC DNA]</scope>
    <source>
        <strain evidence="6 7">BM-138-508</strain>
    </source>
</reference>
<comment type="similarity">
    <text evidence="3">Belongs to the UTP5 family.</text>
</comment>
<organism evidence="6 7">
    <name type="scientific">Seiridium unicorne</name>
    <dbReference type="NCBI Taxonomy" id="138068"/>
    <lineage>
        <taxon>Eukaryota</taxon>
        <taxon>Fungi</taxon>
        <taxon>Dikarya</taxon>
        <taxon>Ascomycota</taxon>
        <taxon>Pezizomycotina</taxon>
        <taxon>Sordariomycetes</taxon>
        <taxon>Xylariomycetidae</taxon>
        <taxon>Amphisphaeriales</taxon>
        <taxon>Sporocadaceae</taxon>
        <taxon>Seiridium</taxon>
    </lineage>
</organism>
<name>A0ABR2UJS7_9PEZI</name>
<feature type="compositionally biased region" description="Acidic residues" evidence="4">
    <location>
        <begin position="374"/>
        <end position="383"/>
    </location>
</feature>
<dbReference type="Pfam" id="PF04003">
    <property type="entry name" value="Utp12"/>
    <property type="match status" value="1"/>
</dbReference>
<keyword evidence="2" id="KW-0539">Nucleus</keyword>
<protein>
    <submittedName>
        <fullName evidence="6">Small-subunit processome Utp12 domain-containing protein</fullName>
    </submittedName>
</protein>
<accession>A0ABR2UJS7</accession>
<dbReference type="Proteomes" id="UP001408356">
    <property type="component" value="Unassembled WGS sequence"/>
</dbReference>
<comment type="subcellular location">
    <subcellularLocation>
        <location evidence="1">Nucleus</location>
    </subcellularLocation>
</comment>
<feature type="compositionally biased region" description="Acidic residues" evidence="4">
    <location>
        <begin position="310"/>
        <end position="327"/>
    </location>
</feature>
<evidence type="ECO:0000313" key="6">
    <source>
        <dbReference type="EMBL" id="KAK9414759.1"/>
    </source>
</evidence>
<proteinExistence type="inferred from homology"/>
<dbReference type="PANTHER" id="PTHR44267">
    <property type="entry name" value="WD REPEAT-CONTAINING PROTEIN 43"/>
    <property type="match status" value="1"/>
</dbReference>
<gene>
    <name evidence="6" type="ORF">SUNI508_10877</name>
</gene>
<evidence type="ECO:0000259" key="5">
    <source>
        <dbReference type="Pfam" id="PF04003"/>
    </source>
</evidence>
<evidence type="ECO:0000313" key="7">
    <source>
        <dbReference type="Proteomes" id="UP001408356"/>
    </source>
</evidence>
<evidence type="ECO:0000256" key="2">
    <source>
        <dbReference type="ARBA" id="ARBA00023242"/>
    </source>
</evidence>
<evidence type="ECO:0000256" key="4">
    <source>
        <dbReference type="SAM" id="MobiDB-lite"/>
    </source>
</evidence>
<feature type="compositionally biased region" description="Acidic residues" evidence="4">
    <location>
        <begin position="60"/>
        <end position="73"/>
    </location>
</feature>
<feature type="region of interest" description="Disordered" evidence="4">
    <location>
        <begin position="34"/>
        <end position="88"/>
    </location>
</feature>